<dbReference type="AlphaFoldDB" id="A0A669BU60"/>
<dbReference type="InterPro" id="IPR035979">
    <property type="entry name" value="RBD_domain_sf"/>
</dbReference>
<dbReference type="GeneTree" id="ENSGT00940000155594"/>
<dbReference type="SMART" id="SM00360">
    <property type="entry name" value="RRM"/>
    <property type="match status" value="2"/>
</dbReference>
<dbReference type="InterPro" id="IPR043502">
    <property type="entry name" value="DNA/RNA_pol_sf"/>
</dbReference>
<reference evidence="11" key="2">
    <citation type="submission" date="2025-08" db="UniProtKB">
        <authorList>
            <consortium name="Ensembl"/>
        </authorList>
    </citation>
    <scope>IDENTIFICATION</scope>
</reference>
<dbReference type="GO" id="GO:0071011">
    <property type="term" value="C:precatalytic spliceosome"/>
    <property type="evidence" value="ECO:0007669"/>
    <property type="project" value="TreeGrafter"/>
</dbReference>
<dbReference type="Pfam" id="PF00078">
    <property type="entry name" value="RVT_1"/>
    <property type="match status" value="1"/>
</dbReference>
<dbReference type="GO" id="GO:0003723">
    <property type="term" value="F:RNA binding"/>
    <property type="evidence" value="ECO:0007669"/>
    <property type="project" value="UniProtKB-UniRule"/>
</dbReference>
<reference evidence="12" key="1">
    <citation type="submission" date="2012-01" db="EMBL/GenBank/DDBJ databases">
        <title>The Genome Sequence of Oreochromis niloticus (Nile Tilapia).</title>
        <authorList>
            <consortium name="Broad Institute Genome Assembly Team"/>
            <consortium name="Broad Institute Sequencing Platform"/>
            <person name="Di Palma F."/>
            <person name="Johnson J."/>
            <person name="Lander E.S."/>
            <person name="Lindblad-Toh K."/>
        </authorList>
    </citation>
    <scope>NUCLEOTIDE SEQUENCE [LARGE SCALE GENOMIC DNA]</scope>
</reference>
<dbReference type="GO" id="GO:0000381">
    <property type="term" value="P:regulation of alternative mRNA splicing, via spliceosome"/>
    <property type="evidence" value="ECO:0007669"/>
    <property type="project" value="InterPro"/>
</dbReference>
<dbReference type="InterPro" id="IPR006532">
    <property type="entry name" value="PUF60-like"/>
</dbReference>
<evidence type="ECO:0000256" key="5">
    <source>
        <dbReference type="ARBA" id="ARBA00022884"/>
    </source>
</evidence>
<dbReference type="InterPro" id="IPR034209">
    <property type="entry name" value="PUF60_RRM1"/>
</dbReference>
<dbReference type="FunFam" id="3.30.70.330:FF:000152">
    <property type="entry name" value="poly(U)-binding-splicing factor PUF60 isoform X1"/>
    <property type="match status" value="1"/>
</dbReference>
<evidence type="ECO:0000256" key="3">
    <source>
        <dbReference type="ARBA" id="ARBA00022664"/>
    </source>
</evidence>
<dbReference type="GO" id="GO:0071013">
    <property type="term" value="C:catalytic step 2 spliceosome"/>
    <property type="evidence" value="ECO:0007669"/>
    <property type="project" value="TreeGrafter"/>
</dbReference>
<evidence type="ECO:0000256" key="8">
    <source>
        <dbReference type="PROSITE-ProRule" id="PRU00176"/>
    </source>
</evidence>
<dbReference type="Pfam" id="PF00076">
    <property type="entry name" value="RRM_1"/>
    <property type="match status" value="2"/>
</dbReference>
<dbReference type="SUPFAM" id="SSF56672">
    <property type="entry name" value="DNA/RNA polymerases"/>
    <property type="match status" value="1"/>
</dbReference>
<keyword evidence="5 8" id="KW-0694">RNA-binding</keyword>
<evidence type="ECO:0000256" key="2">
    <source>
        <dbReference type="ARBA" id="ARBA00005987"/>
    </source>
</evidence>
<feature type="domain" description="Reverse transcriptase" evidence="10">
    <location>
        <begin position="512"/>
        <end position="760"/>
    </location>
</feature>
<evidence type="ECO:0000313" key="12">
    <source>
        <dbReference type="Proteomes" id="UP000005207"/>
    </source>
</evidence>
<dbReference type="PANTHER" id="PTHR47330:SF1">
    <property type="entry name" value="POLY(U)-BINDING-SPLICING FACTOR PUF60"/>
    <property type="match status" value="1"/>
</dbReference>
<evidence type="ECO:0000259" key="9">
    <source>
        <dbReference type="PROSITE" id="PS50102"/>
    </source>
</evidence>
<dbReference type="InParanoid" id="A0A669BU60"/>
<dbReference type="GO" id="GO:0000380">
    <property type="term" value="P:alternative mRNA splicing, via spliceosome"/>
    <property type="evidence" value="ECO:0007669"/>
    <property type="project" value="TreeGrafter"/>
</dbReference>
<evidence type="ECO:0000259" key="10">
    <source>
        <dbReference type="PROSITE" id="PS50878"/>
    </source>
</evidence>
<dbReference type="PROSITE" id="PS50878">
    <property type="entry name" value="RT_POL"/>
    <property type="match status" value="1"/>
</dbReference>
<comment type="similarity">
    <text evidence="2">Belongs to the RRM half pint family.</text>
</comment>
<dbReference type="Gene3D" id="3.30.70.330">
    <property type="match status" value="2"/>
</dbReference>
<feature type="domain" description="RRM" evidence="9">
    <location>
        <begin position="195"/>
        <end position="273"/>
    </location>
</feature>
<dbReference type="InterPro" id="IPR000477">
    <property type="entry name" value="RT_dom"/>
</dbReference>
<accession>A0A669BU60</accession>
<comment type="subcellular location">
    <subcellularLocation>
        <location evidence="1">Nucleus</location>
    </subcellularLocation>
</comment>
<dbReference type="Ensembl" id="ENSONIT00000068685.1">
    <property type="protein sequence ID" value="ENSONIP00000039047.1"/>
    <property type="gene ID" value="ENSONIG00000014030.2"/>
</dbReference>
<dbReference type="NCBIfam" id="TIGR01645">
    <property type="entry name" value="half-pint"/>
    <property type="match status" value="1"/>
</dbReference>
<dbReference type="CDD" id="cd12370">
    <property type="entry name" value="RRM1_PUF60"/>
    <property type="match status" value="1"/>
</dbReference>
<dbReference type="InterPro" id="IPR000504">
    <property type="entry name" value="RRM_dom"/>
</dbReference>
<dbReference type="GO" id="GO:0006376">
    <property type="term" value="P:mRNA splice site recognition"/>
    <property type="evidence" value="ECO:0007669"/>
    <property type="project" value="TreeGrafter"/>
</dbReference>
<evidence type="ECO:0000256" key="1">
    <source>
        <dbReference type="ARBA" id="ARBA00004123"/>
    </source>
</evidence>
<dbReference type="CDD" id="cd01650">
    <property type="entry name" value="RT_nLTR_like"/>
    <property type="match status" value="1"/>
</dbReference>
<gene>
    <name evidence="11" type="primary">PUF60</name>
</gene>
<keyword evidence="7" id="KW-0539">Nucleus</keyword>
<evidence type="ECO:0000313" key="11">
    <source>
        <dbReference type="Ensembl" id="ENSONIP00000039047.1"/>
    </source>
</evidence>
<organism evidence="11 12">
    <name type="scientific">Oreochromis niloticus</name>
    <name type="common">Nile tilapia</name>
    <name type="synonym">Tilapia nilotica</name>
    <dbReference type="NCBI Taxonomy" id="8128"/>
    <lineage>
        <taxon>Eukaryota</taxon>
        <taxon>Metazoa</taxon>
        <taxon>Chordata</taxon>
        <taxon>Craniata</taxon>
        <taxon>Vertebrata</taxon>
        <taxon>Euteleostomi</taxon>
        <taxon>Actinopterygii</taxon>
        <taxon>Neopterygii</taxon>
        <taxon>Teleostei</taxon>
        <taxon>Neoteleostei</taxon>
        <taxon>Acanthomorphata</taxon>
        <taxon>Ovalentaria</taxon>
        <taxon>Cichlomorphae</taxon>
        <taxon>Cichliformes</taxon>
        <taxon>Cichlidae</taxon>
        <taxon>African cichlids</taxon>
        <taxon>Pseudocrenilabrinae</taxon>
        <taxon>Oreochromini</taxon>
        <taxon>Oreochromis</taxon>
    </lineage>
</organism>
<dbReference type="FunFam" id="3.30.70.330:FF:000136">
    <property type="entry name" value="poly(U)-binding-splicing factor PUF60 isoform X1"/>
    <property type="match status" value="1"/>
</dbReference>
<dbReference type="PANTHER" id="PTHR47330">
    <property type="entry name" value="POLY(U)-BINDING-SPLICING FACTOR PUF60-B-RELATED"/>
    <property type="match status" value="1"/>
</dbReference>
<dbReference type="PROSITE" id="PS50102">
    <property type="entry name" value="RRM"/>
    <property type="match status" value="2"/>
</dbReference>
<sequence length="776" mass="84623">MAAAVSAGGPALIMENGQSTTTKLGLPPLTPNQAEALQKAKKYAMEQSIKSVLVKQTLAQQQQITNLQMASLTMGLGDALSPLQSVAAQRQRALAIMCRVYVGSIYYELGEDTIRQAFAPFGPIKSIDMSWDSVTMKHKGFAFVEYEMPEAAQLALEQMNSVVLGGRNIKVGRPSNIGQAQPIIDQLAEEARAFNRIYVASVHPDLSDDDIKSVFEAFGKIKSCMLAREPTTGRHKGYGFIEYEKAQSAQDAVASMNLFDLGGQYLRVGKAVTPPMPLLTPTTSGGLPTAAAMAAAVATAKITAQVTQEAPPPRDETQEHALRSVVHAVLKFFCTACMCMCTEAVVCSISRSKVERRWRKTHLNVHLLHLKDLLASFNNAIRDARAAYFSHLVTKSRGNPKVLFNTISDIVTPALPAAPISSNESCENVLSFLLVKIDNIRMNFSHSAPVISISTPSRLIILDTFSPVSLPELVKLVNSVKASSCSLDIVPASLFKNVFQSIDPSVLTLINSSLASGIVPVYFKNAAILPLLKKPQLDPSLWSSYRPISKLPLIAKLLEKVVAKQLMAALDKHGICDKFQSSFRRFHSTETALLRVSSDILMSNDAGKCSVLLMLDLTSAFDTVDHHILLERLKHSVGASGTALHLFSSYLHHRSFFVVVSDFRSSSTSLTCGVPQGSVLGPLLFLIYLLPLQHIMGSFEEISYHCYADDIQSYFSFKLQLLNDCLDSIKCWMAANFLQLNEGKTEVLVCAPDRFVSQIVKALGPLSLCVNPLSGI</sequence>
<keyword evidence="6" id="KW-0508">mRNA splicing</keyword>
<evidence type="ECO:0000256" key="4">
    <source>
        <dbReference type="ARBA" id="ARBA00022737"/>
    </source>
</evidence>
<dbReference type="Proteomes" id="UP000005207">
    <property type="component" value="Linkage group LG18"/>
</dbReference>
<dbReference type="InterPro" id="IPR051974">
    <property type="entry name" value="PUF60_regulator"/>
</dbReference>
<dbReference type="InterPro" id="IPR012677">
    <property type="entry name" value="Nucleotide-bd_a/b_plait_sf"/>
</dbReference>
<proteinExistence type="inferred from homology"/>
<dbReference type="InterPro" id="IPR034211">
    <property type="entry name" value="PUF60_RRM2"/>
</dbReference>
<name>A0A669BU60_ORENI</name>
<protein>
    <submittedName>
        <fullName evidence="11">Poly(U) binding splicing factor 60</fullName>
    </submittedName>
</protein>
<keyword evidence="12" id="KW-1185">Reference proteome</keyword>
<feature type="domain" description="RRM" evidence="9">
    <location>
        <begin position="98"/>
        <end position="176"/>
    </location>
</feature>
<keyword evidence="4" id="KW-0677">Repeat</keyword>
<keyword evidence="3" id="KW-0507">mRNA processing</keyword>
<reference evidence="11" key="3">
    <citation type="submission" date="2025-09" db="UniProtKB">
        <authorList>
            <consortium name="Ensembl"/>
        </authorList>
    </citation>
    <scope>IDENTIFICATION</scope>
</reference>
<dbReference type="CDD" id="cd12371">
    <property type="entry name" value="RRM2_PUF60"/>
    <property type="match status" value="1"/>
</dbReference>
<evidence type="ECO:0000256" key="6">
    <source>
        <dbReference type="ARBA" id="ARBA00023187"/>
    </source>
</evidence>
<dbReference type="SUPFAM" id="SSF54928">
    <property type="entry name" value="RNA-binding domain, RBD"/>
    <property type="match status" value="2"/>
</dbReference>
<evidence type="ECO:0000256" key="7">
    <source>
        <dbReference type="ARBA" id="ARBA00023242"/>
    </source>
</evidence>